<dbReference type="SUPFAM" id="SSF57184">
    <property type="entry name" value="Growth factor receptor domain"/>
    <property type="match status" value="1"/>
</dbReference>
<sequence length="2510" mass="275896">MKNLYFNSVVKKLKSIAVLLLILLGISNTVDAQIRKAFTQRTSQYTPNKKIYNLKGDFTMLGNTCLTPQNYSPTTNNNGQFMIYVDTDGDSNTFNSSSSTLVFSTENGAIPACSNIVYAGLYWTGRSSPNATFDVTKGVASPQPVNNDLNIVHNQNIASTSPIYSTNYTLSVTTGGTSNNFYPIYTFSGNGQTYAFRFYNSSEINRVTLSINGGTETNIPVSVDAGNTQANLTTPYAITDGTVTITINNLIRNGGTNETAINTQNNSNANVNVSGLASVTTNVTKTFNKRIVSLKGPGASSYTQIIAAANDIYYPSGTDDNIFSAYAEITDYVKSAVTGGLGQYTVADMALLEGNIGGTGFSGGWGMIVIYENTKMNWRDVTIFDGYAYVASTNTSGYDLPVSGFNAVQTGNVGMKLGLIASEGDIGFSGDYIRIRNLNTNNYTNLSHSGNSTSNFFNSSINTGGTRNPNLVNNTGIDVAMFNIPNSGNTIIGNNQTSTNFRYGTTSDTFSISTIAMSIDAFIPESEGIVSLVSLNNNPPVVPYTLEPGQEGEFSVEIKNLGFEAINNFKVTFPIPFNATYVAGSAVGNIFSPQTNPTPNNIAFLPNLGATGSLVWDFGTLVLPTNPNAILAKLRFKLKATTDCTVLNNTTCNNSILVEGGMSGIGATTGLAFTGKKFISGYESNGQCNDNPLTDPFSVKIEASNYLQLNCQNTSSTRSFSYCSENTSVGTSEIASFFPAGSRFYNQFPVTVNSIEFTDANPIPLVAGSIVTYYAVPPNNLAQCNYPFTISKCPPIIAQNDTLNGGNGTTGNSNIGNVLSNNGNGPDTVNGIPATISQVTITVTTPATPIGLASNPVPFINTINGEVSIPIGTPIGTYTIIYNLCDINNNVNCDPAIVTINVTCGIIPPPPTIACYETATFNTTTCQYDIVGTMPTVPTEMACYEIATFNPTTCKYDITGTMPPAPTELACYETATFNTTTCVWDVTGTQPVQPPAVNCWDNYQFNTTSCSWVNQGTQPVQPPVVNCWDNFQFNTTSCSWVNQGTQPIQPPVVNCWDNFQFNTTSCSWVNQGTQPVQPPVLNCWDDYQFNTTSCSWVNQGTQPVQPPAVNCWDNFQFNTTSCSWVNQGTQPVQPPTVNCWDNFQFNTTSCSWVNQGTQAPQPPVVNCWDNFQFNTTSCSWVNQGSQPVQPPVVNCWDNFQFNTTSCSWVNQGSQAPQPPVVNCWDNFQFNTTSCSWVNQGTQPVQPPVVNCWDNFQFNTTSCSWVNQGTQPVQPPVVNCWDNFQFNTTSCSWVNQGTQPVQPTAVNCWDNFQFNTTSCSWVNQGTQPVQPPVVNCWDNFQFNTTSCSWVNQGTQAPQPPVVNCWDNFQFNTTSCSWVNQGTQPVQPPAVNCWDNFQFNTTSCSWVNQGTQAPQPPAVNCWDNFQFDTTSCSWVNQGTQPVQPPAVNCWDNYQFNTTSCSWVNQGTQPVQPPVVNCWDNFQFNTTSCSWVNQGTQPVQPPVVNCWDNFQFNTTSCSWVNQGSQPVQPPAVNCWDNFQFDTTSCSWVNQGTQPVQPPAVNCWDNYQFNTTSCSWVNQGTQPVQPPVLNCWDDYQFNTTSCSWVNQGTQPVQPPVLNCWDDYQFNTTSCSWVNQGTQPVQPTAVNCWDNFQFNTTSCSWVNQGTQPVQPPAVNCWDNFQFNTTSCSWVNQGTQPVQPPVVNCWDNFQFNTTSCSWVNQGLQPVQPPVVNCWDNFQFNTTSCSWVNLGTQPVQPALILERSCTFQDLVINLDSLLPPGTTGGVWINVDNVGGFTNGNSFNANGISLGVYRFSYFINNHLPCPLTYNLDMTVDDTCGIGPCGIIPTPPTVACYQTATFNTTTCVWDVTGTQPVQPPAVNCWDNFQFNTTSCSWVNQATQAPQPPVVNCWDNFQFNTTSCSWVNQGTQAPQPPAVNCWDNFQFDTTSCSWVNQGTQPVQPPAVNCWDNYQFNTTSCSWVNQGTQPVQPPAVNCWDNFQFDTTSCSWVNQGTQAPQPPVVNCWDNFQFNTTSCSWVNQGTQAPQPPVVNCWDNFQFNTTSCSWVNQGTQPVQPPVVNCWDNFQFNTTSCSWVNQSSQAPQPPVVNCWDNFQFNTTSCSWVNQGSQAPQPPVVNCWDNFQFNTTSCSWVNQSSQAPQPPVVNCWDNFQFNTTSCSWVNQGSQAPQPPVVNCWDNFQFNTTSCSWVNQGTQPVQPPTVNCWDNYQFNTTSCSWVNQGTQPVQPALILSRSCTYQDLVINLDSLLPTGTTGGVWINVDNVGGFTNGNSFNANGISLGVYRFSYFINNHLPCPLTYNLDMTVDDTCVNPCDPIVIQSESCNKAQFDTIDLNSLLPAGTSTNGTWTNDDNVGGLTGTEFNAWQIPVGLYTFTYTVVNGPCPRIFEIKMTVNTDCIVVPCDNIIIHNAFTPNGDGTNEYFYIENINQECRPTNKVEIFNRWGVLVYETKNYDNSTRKFEGISDGRVTVDKNAELPSGTYFYIIQWTTSDGNTINKNGYLYLTR</sequence>
<keyword evidence="1" id="KW-0732">Signal</keyword>
<dbReference type="RefSeq" id="WP_342696157.1">
    <property type="nucleotide sequence ID" value="NZ_JBCGDO010000012.1"/>
</dbReference>
<dbReference type="Proteomes" id="UP001460072">
    <property type="component" value="Unassembled WGS sequence"/>
</dbReference>
<dbReference type="Pfam" id="PF13585">
    <property type="entry name" value="CHU_C"/>
    <property type="match status" value="1"/>
</dbReference>
<reference evidence="2 3" key="1">
    <citation type="submission" date="2024-03" db="EMBL/GenBank/DDBJ databases">
        <title>Two novel species of the genus Flavobacterium exhibiting potentially degradation of complex polysaccharides.</title>
        <authorList>
            <person name="Lian X."/>
        </authorList>
    </citation>
    <scope>NUCLEOTIDE SEQUENCE [LARGE SCALE GENOMIC DNA]</scope>
    <source>
        <strain evidence="3">j3</strain>
    </source>
</reference>
<dbReference type="InterPro" id="IPR009030">
    <property type="entry name" value="Growth_fac_rcpt_cys_sf"/>
</dbReference>
<proteinExistence type="predicted"/>
<evidence type="ECO:0000256" key="1">
    <source>
        <dbReference type="SAM" id="SignalP"/>
    </source>
</evidence>
<feature type="signal peptide" evidence="1">
    <location>
        <begin position="1"/>
        <end position="32"/>
    </location>
</feature>
<dbReference type="InterPro" id="IPR026341">
    <property type="entry name" value="T9SS_type_B"/>
</dbReference>
<evidence type="ECO:0000313" key="3">
    <source>
        <dbReference type="Proteomes" id="UP001460072"/>
    </source>
</evidence>
<protein>
    <submittedName>
        <fullName evidence="2">Gliding motility-associated C-terminal domain-containing protein</fullName>
    </submittedName>
</protein>
<organism evidence="2 3">
    <name type="scientific">Flavobacterium aureirubrum</name>
    <dbReference type="NCBI Taxonomy" id="3133147"/>
    <lineage>
        <taxon>Bacteria</taxon>
        <taxon>Pseudomonadati</taxon>
        <taxon>Bacteroidota</taxon>
        <taxon>Flavobacteriia</taxon>
        <taxon>Flavobacteriales</taxon>
        <taxon>Flavobacteriaceae</taxon>
        <taxon>Flavobacterium</taxon>
    </lineage>
</organism>
<gene>
    <name evidence="2" type="ORF">WFZ85_10005</name>
</gene>
<accession>A0ABU9N5H0</accession>
<comment type="caution">
    <text evidence="2">The sequence shown here is derived from an EMBL/GenBank/DDBJ whole genome shotgun (WGS) entry which is preliminary data.</text>
</comment>
<evidence type="ECO:0000313" key="2">
    <source>
        <dbReference type="EMBL" id="MEM0542954.1"/>
    </source>
</evidence>
<feature type="chain" id="PRO_5046827969" evidence="1">
    <location>
        <begin position="33"/>
        <end position="2510"/>
    </location>
</feature>
<keyword evidence="3" id="KW-1185">Reference proteome</keyword>
<name>A0ABU9N5H0_9FLAO</name>
<dbReference type="EMBL" id="JBCGDO010000012">
    <property type="protein sequence ID" value="MEM0542954.1"/>
    <property type="molecule type" value="Genomic_DNA"/>
</dbReference>
<dbReference type="NCBIfam" id="TIGR04131">
    <property type="entry name" value="Bac_Flav_CTERM"/>
    <property type="match status" value="1"/>
</dbReference>